<protein>
    <submittedName>
        <fullName evidence="1">Uncharacterized protein</fullName>
    </submittedName>
</protein>
<gene>
    <name evidence="1" type="ORF">NUW58_g6924</name>
</gene>
<evidence type="ECO:0000313" key="2">
    <source>
        <dbReference type="Proteomes" id="UP001143856"/>
    </source>
</evidence>
<comment type="caution">
    <text evidence="1">The sequence shown here is derived from an EMBL/GenBank/DDBJ whole genome shotgun (WGS) entry which is preliminary data.</text>
</comment>
<name>A0ACC1NNP0_9PEZI</name>
<dbReference type="EMBL" id="JAPDGR010001671">
    <property type="protein sequence ID" value="KAJ2980524.1"/>
    <property type="molecule type" value="Genomic_DNA"/>
</dbReference>
<reference evidence="1" key="1">
    <citation type="submission" date="2022-10" db="EMBL/GenBank/DDBJ databases">
        <title>Genome Sequence of Xylaria curta.</title>
        <authorList>
            <person name="Buettner E."/>
        </authorList>
    </citation>
    <scope>NUCLEOTIDE SEQUENCE</scope>
    <source>
        <strain evidence="1">Babe10</strain>
    </source>
</reference>
<proteinExistence type="predicted"/>
<keyword evidence="2" id="KW-1185">Reference proteome</keyword>
<organism evidence="1 2">
    <name type="scientific">Xylaria curta</name>
    <dbReference type="NCBI Taxonomy" id="42375"/>
    <lineage>
        <taxon>Eukaryota</taxon>
        <taxon>Fungi</taxon>
        <taxon>Dikarya</taxon>
        <taxon>Ascomycota</taxon>
        <taxon>Pezizomycotina</taxon>
        <taxon>Sordariomycetes</taxon>
        <taxon>Xylariomycetidae</taxon>
        <taxon>Xylariales</taxon>
        <taxon>Xylariaceae</taxon>
        <taxon>Xylaria</taxon>
    </lineage>
</organism>
<dbReference type="Proteomes" id="UP001143856">
    <property type="component" value="Unassembled WGS sequence"/>
</dbReference>
<evidence type="ECO:0000313" key="1">
    <source>
        <dbReference type="EMBL" id="KAJ2980524.1"/>
    </source>
</evidence>
<accession>A0ACC1NNP0</accession>
<sequence length="292" mass="32488">MAYLQEIMRFPEILHWGWVESNTKFALASQLNKVLFEKEKIRRTLCSVIEIPSYRVLAYRPLRPSQLLINLSLINKKKMRLISIGVALAVASSRAILAAADGLPTPPLPPWYPLLPWEISSISTRHPYERPYSANTSSMLVTIRNPKAIAAVPAPHASGGGYVVFRNSSAECELHWKTDAFTPYGHSSNSCVTDVRPNDYSNPKWSITLNELHTDLSSPGDYYISVSFSLSYNGTIYATQGYKLMSGGTSFRTSKNLEGQCVEGGLCEYKLREELSPALFQPTLQECKSACG</sequence>